<dbReference type="InterPro" id="IPR030113">
    <property type="entry name" value="AFAP"/>
</dbReference>
<feature type="region of interest" description="Disordered" evidence="12">
    <location>
        <begin position="361"/>
        <end position="404"/>
    </location>
</feature>
<dbReference type="GO" id="GO:0017124">
    <property type="term" value="F:SH3 domain binding"/>
    <property type="evidence" value="ECO:0007669"/>
    <property type="project" value="TreeGrafter"/>
</dbReference>
<keyword evidence="6" id="KW-0963">Cytoplasm</keyword>
<dbReference type="PANTHER" id="PTHR14338">
    <property type="entry name" value="ACTIN FILAMENT-ASSOCIATED PROTEIN 1 FAMILY MEMBER"/>
    <property type="match status" value="1"/>
</dbReference>
<feature type="non-terminal residue" evidence="14">
    <location>
        <position position="1011"/>
    </location>
</feature>
<evidence type="ECO:0000256" key="9">
    <source>
        <dbReference type="ARBA" id="ARBA00023054"/>
    </source>
</evidence>
<feature type="compositionally biased region" description="Pro residues" evidence="12">
    <location>
        <begin position="133"/>
        <end position="144"/>
    </location>
</feature>
<sequence length="1011" mass="111656">MEQLVSELNILLKLLDHETLSSTTAEKKTTVRNLLKQLQPSGIDPQRTVLPTATVSTRDRSTQNCNVCLVNRTDYTYMNFSVYRNGTSFVESLFEEFDCDLRDLKDSAEEQKEEGEEEEEAPETPQSKTSSDTPPPLPTTPPPEDYYEEAVPLSPGKAPQYITTRSSSSPPNSIEDGYYEDADNNYPTTRMNGEPKNSYDSDAMSSSYESYDEEEDDGKGRRLTHQWPSEENSMGLVKDCRICAFLLRKKRFGQWAKQLTIIRDSRLLCYKSSKEHTPYLDLPLNLCHVIYVPKDGRRKKHELRFTLPAGESLVLAVQSKEQAEGWLRVIREASGQGSSGPGAEVSTSPMILRKTELDKRLSADKHTSDSDSVATGDNNSPANGRESREHGKAKRGGLSELTGSVSRAAGRKITRIISFSKKKTPAAEDPRTSSPEEELPRCGYLNVLVNQCWKERWCCVRRGTLYFHRDRSDLRTHVNAIALRGCEVAPGLGPKHPFAFRILRSGHEVAALEANCSEDMGRWLGLLLAETGSSTDPESLHYDYVDVETIANIVDAVRHSFLWATSAVDSRTYDEVPYERVQGCSWLVQVPCEQPSVQGTGPGVQLHAELECQIPTPRQKQGYLSKTCSDIARSSLFSKSCCSLHELCSCDRLVLCLAVFCLKLCGSVPAYLHSSAAVCLNLALDRKAEVTTEVRTQKSKHNASTRSQAVSRCSAGPRFVFSRLVAVLAQSSAGSSAAVVNHHPDLNNTAPPPDTKPINPHQPEEPKAGAQVKRHASFSSKDAQKIDPQGKIKRHDSRRQRLGALSVGERGRSPLTAAAASVSPDANQFKYGKTRAQEDARRFLSEKEKLEKEREGIRGELLALRREKRELKEELKTATGKQAAALEQKVALLEERCRAKEGERVDLELRLTEVKESLKKSLAGGSLGAPGDSRTDSRGVLVQCMCTACSLAGVRSDGGQGSTAESNSTEHPMPVNCASEMRKRPPSIYASGSGNVMQKAKVRLGTHPGRW</sequence>
<evidence type="ECO:0000313" key="15">
    <source>
        <dbReference type="Proteomes" id="UP000736164"/>
    </source>
</evidence>
<feature type="compositionally biased region" description="Basic residues" evidence="12">
    <location>
        <begin position="791"/>
        <end position="801"/>
    </location>
</feature>
<feature type="region of interest" description="Disordered" evidence="12">
    <location>
        <begin position="739"/>
        <end position="810"/>
    </location>
</feature>
<dbReference type="EMBL" id="JAAWVO010029008">
    <property type="protein sequence ID" value="MBN3316370.1"/>
    <property type="molecule type" value="Genomic_DNA"/>
</dbReference>
<feature type="domain" description="PH" evidence="13">
    <location>
        <begin position="438"/>
        <end position="532"/>
    </location>
</feature>
<evidence type="ECO:0000256" key="1">
    <source>
        <dbReference type="ARBA" id="ARBA00002089"/>
    </source>
</evidence>
<dbReference type="AlphaFoldDB" id="A0A8J7NNC8"/>
<protein>
    <recommendedName>
        <fullName evidence="5">Actin filament-associated protein 1-like 1</fullName>
    </recommendedName>
</protein>
<feature type="region of interest" description="Disordered" evidence="12">
    <location>
        <begin position="954"/>
        <end position="995"/>
    </location>
</feature>
<keyword evidence="9 11" id="KW-0175">Coiled coil</keyword>
<keyword evidence="10" id="KW-0966">Cell projection</keyword>
<dbReference type="GO" id="GO:0002102">
    <property type="term" value="C:podosome"/>
    <property type="evidence" value="ECO:0007669"/>
    <property type="project" value="UniProtKB-SubCell"/>
</dbReference>
<accession>A0A8J7NNC8</accession>
<evidence type="ECO:0000256" key="5">
    <source>
        <dbReference type="ARBA" id="ARBA00016930"/>
    </source>
</evidence>
<dbReference type="InterPro" id="IPR001849">
    <property type="entry name" value="PH_domain"/>
</dbReference>
<dbReference type="PANTHER" id="PTHR14338:SF1">
    <property type="entry name" value="ACTIN FILAMENT-ASSOCIATED PROTEIN 1-LIKE 1"/>
    <property type="match status" value="1"/>
</dbReference>
<evidence type="ECO:0000256" key="8">
    <source>
        <dbReference type="ARBA" id="ARBA00022949"/>
    </source>
</evidence>
<dbReference type="SMART" id="SM00233">
    <property type="entry name" value="PH"/>
    <property type="match status" value="2"/>
</dbReference>
<comment type="caution">
    <text evidence="14">The sequence shown here is derived from an EMBL/GenBank/DDBJ whole genome shotgun (WGS) entry which is preliminary data.</text>
</comment>
<dbReference type="InterPro" id="IPR011993">
    <property type="entry name" value="PH-like_dom_sf"/>
</dbReference>
<evidence type="ECO:0000313" key="14">
    <source>
        <dbReference type="EMBL" id="MBN3316370.1"/>
    </source>
</evidence>
<reference evidence="14" key="1">
    <citation type="journal article" date="2021" name="Cell">
        <title>Tracing the genetic footprints of vertebrate landing in non-teleost ray-finned fishes.</title>
        <authorList>
            <person name="Bi X."/>
            <person name="Wang K."/>
            <person name="Yang L."/>
            <person name="Pan H."/>
            <person name="Jiang H."/>
            <person name="Wei Q."/>
            <person name="Fang M."/>
            <person name="Yu H."/>
            <person name="Zhu C."/>
            <person name="Cai Y."/>
            <person name="He Y."/>
            <person name="Gan X."/>
            <person name="Zeng H."/>
            <person name="Yu D."/>
            <person name="Zhu Y."/>
            <person name="Jiang H."/>
            <person name="Qiu Q."/>
            <person name="Yang H."/>
            <person name="Zhang Y.E."/>
            <person name="Wang W."/>
            <person name="Zhu M."/>
            <person name="He S."/>
            <person name="Zhang G."/>
        </authorList>
    </citation>
    <scope>NUCLEOTIDE SEQUENCE</scope>
    <source>
        <strain evidence="14">Allg_001</strain>
    </source>
</reference>
<feature type="domain" description="PH" evidence="13">
    <location>
        <begin position="239"/>
        <end position="335"/>
    </location>
</feature>
<feature type="non-terminal residue" evidence="14">
    <location>
        <position position="1"/>
    </location>
</feature>
<dbReference type="FunFam" id="2.30.29.30:FF:000020">
    <property type="entry name" value="Actin filament-associated protein 1-like 2 isoform 1"/>
    <property type="match status" value="1"/>
</dbReference>
<comment type="subcellular location">
    <subcellularLocation>
        <location evidence="3">Cell projection</location>
        <location evidence="3">Invadopodium</location>
    </subcellularLocation>
    <subcellularLocation>
        <location evidence="2">Cell projection</location>
        <location evidence="2">Podosome</location>
    </subcellularLocation>
    <subcellularLocation>
        <location evidence="4">Cytoplasm</location>
    </subcellularLocation>
</comment>
<dbReference type="SUPFAM" id="SSF50729">
    <property type="entry name" value="PH domain-like"/>
    <property type="match status" value="2"/>
</dbReference>
<keyword evidence="15" id="KW-1185">Reference proteome</keyword>
<dbReference type="Gene3D" id="2.30.29.30">
    <property type="entry name" value="Pleckstrin-homology domain (PH domain)/Phosphotyrosine-binding domain (PTB)"/>
    <property type="match status" value="2"/>
</dbReference>
<evidence type="ECO:0000256" key="7">
    <source>
        <dbReference type="ARBA" id="ARBA00022737"/>
    </source>
</evidence>
<dbReference type="Pfam" id="PF00169">
    <property type="entry name" value="PH"/>
    <property type="match status" value="2"/>
</dbReference>
<feature type="coiled-coil region" evidence="11">
    <location>
        <begin position="833"/>
        <end position="910"/>
    </location>
</feature>
<keyword evidence="7" id="KW-0677">Repeat</keyword>
<feature type="compositionally biased region" description="Polar residues" evidence="12">
    <location>
        <begin position="370"/>
        <end position="382"/>
    </location>
</feature>
<evidence type="ECO:0000256" key="6">
    <source>
        <dbReference type="ARBA" id="ARBA00022490"/>
    </source>
</evidence>
<dbReference type="Proteomes" id="UP000736164">
    <property type="component" value="Unassembled WGS sequence"/>
</dbReference>
<proteinExistence type="predicted"/>
<evidence type="ECO:0000256" key="2">
    <source>
        <dbReference type="ARBA" id="ARBA00004188"/>
    </source>
</evidence>
<evidence type="ECO:0000256" key="11">
    <source>
        <dbReference type="SAM" id="Coils"/>
    </source>
</evidence>
<dbReference type="CDD" id="cd13307">
    <property type="entry name" value="PH2_AFAP"/>
    <property type="match status" value="1"/>
</dbReference>
<dbReference type="CDD" id="cd13306">
    <property type="entry name" value="PH1_AFAP"/>
    <property type="match status" value="1"/>
</dbReference>
<name>A0A8J7NNC8_ATRSP</name>
<feature type="compositionally biased region" description="Acidic residues" evidence="12">
    <location>
        <begin position="111"/>
        <end position="122"/>
    </location>
</feature>
<dbReference type="PROSITE" id="PS50003">
    <property type="entry name" value="PH_DOMAIN"/>
    <property type="match status" value="2"/>
</dbReference>
<gene>
    <name evidence="14" type="primary">Afap1l1</name>
    <name evidence="14" type="ORF">GTO95_0017965</name>
</gene>
<dbReference type="GO" id="GO:0042995">
    <property type="term" value="C:cell projection"/>
    <property type="evidence" value="ECO:0007669"/>
    <property type="project" value="UniProtKB-SubCell"/>
</dbReference>
<evidence type="ECO:0000256" key="12">
    <source>
        <dbReference type="SAM" id="MobiDB-lite"/>
    </source>
</evidence>
<feature type="compositionally biased region" description="Low complexity" evidence="12">
    <location>
        <begin position="198"/>
        <end position="209"/>
    </location>
</feature>
<evidence type="ECO:0000256" key="10">
    <source>
        <dbReference type="ARBA" id="ARBA00023273"/>
    </source>
</evidence>
<organism evidence="14 15">
    <name type="scientific">Atractosteus spatula</name>
    <name type="common">Alligator gar</name>
    <name type="synonym">Lepisosteus spatula</name>
    <dbReference type="NCBI Taxonomy" id="7917"/>
    <lineage>
        <taxon>Eukaryota</taxon>
        <taxon>Metazoa</taxon>
        <taxon>Chordata</taxon>
        <taxon>Craniata</taxon>
        <taxon>Vertebrata</taxon>
        <taxon>Euteleostomi</taxon>
        <taxon>Actinopterygii</taxon>
        <taxon>Neopterygii</taxon>
        <taxon>Holostei</taxon>
        <taxon>Semionotiformes</taxon>
        <taxon>Lepisosteidae</taxon>
        <taxon>Atractosteus</taxon>
    </lineage>
</organism>
<evidence type="ECO:0000256" key="3">
    <source>
        <dbReference type="ARBA" id="ARBA00004264"/>
    </source>
</evidence>
<dbReference type="GO" id="GO:0005829">
    <property type="term" value="C:cytosol"/>
    <property type="evidence" value="ECO:0007669"/>
    <property type="project" value="TreeGrafter"/>
</dbReference>
<evidence type="ECO:0000259" key="13">
    <source>
        <dbReference type="PROSITE" id="PS50003"/>
    </source>
</evidence>
<evidence type="ECO:0000256" key="4">
    <source>
        <dbReference type="ARBA" id="ARBA00004496"/>
    </source>
</evidence>
<feature type="region of interest" description="Disordered" evidence="12">
    <location>
        <begin position="107"/>
        <end position="223"/>
    </location>
</feature>
<feature type="compositionally biased region" description="Polar residues" evidence="12">
    <location>
        <begin position="161"/>
        <end position="172"/>
    </location>
</feature>
<comment type="function">
    <text evidence="1">May be involved in podosome and invadosome formation.</text>
</comment>
<keyword evidence="8" id="KW-0965">Cell junction</keyword>